<sequence>MPARLPGPQPWDRVLFCAMEALYKAWFPLTETWAGFRDAVVEIEPGGGFAARMLLDAAGRGRRSAGSCSARPWRPGRPRPRPRPTGGCSPSRPARCAPPASPARAGWACGRTWPAVTVPAVVLAGDADKVIAPELGEAVAAALPYARFERVPGAGHTLPLEAPGRIVMAVAELAGR</sequence>
<dbReference type="SUPFAM" id="SSF53474">
    <property type="entry name" value="alpha/beta-Hydrolases"/>
    <property type="match status" value="1"/>
</dbReference>
<organism evidence="3 4">
    <name type="scientific">Nonomuraea jiangxiensis</name>
    <dbReference type="NCBI Taxonomy" id="633440"/>
    <lineage>
        <taxon>Bacteria</taxon>
        <taxon>Bacillati</taxon>
        <taxon>Actinomycetota</taxon>
        <taxon>Actinomycetes</taxon>
        <taxon>Streptosporangiales</taxon>
        <taxon>Streptosporangiaceae</taxon>
        <taxon>Nonomuraea</taxon>
    </lineage>
</organism>
<feature type="region of interest" description="Disordered" evidence="1">
    <location>
        <begin position="62"/>
        <end position="94"/>
    </location>
</feature>
<name>A0A1G9GTQ5_9ACTN</name>
<evidence type="ECO:0000313" key="3">
    <source>
        <dbReference type="EMBL" id="SDL04018.1"/>
    </source>
</evidence>
<dbReference type="InterPro" id="IPR029058">
    <property type="entry name" value="AB_hydrolase_fold"/>
</dbReference>
<feature type="compositionally biased region" description="Low complexity" evidence="1">
    <location>
        <begin position="64"/>
        <end position="73"/>
    </location>
</feature>
<accession>A0A1G9GTQ5</accession>
<dbReference type="EMBL" id="FNDJ01000021">
    <property type="protein sequence ID" value="SDL04018.1"/>
    <property type="molecule type" value="Genomic_DNA"/>
</dbReference>
<dbReference type="Pfam" id="PF12697">
    <property type="entry name" value="Abhydrolase_6"/>
    <property type="match status" value="1"/>
</dbReference>
<evidence type="ECO:0000256" key="1">
    <source>
        <dbReference type="SAM" id="MobiDB-lite"/>
    </source>
</evidence>
<dbReference type="Proteomes" id="UP000199202">
    <property type="component" value="Unassembled WGS sequence"/>
</dbReference>
<dbReference type="GO" id="GO:0008897">
    <property type="term" value="F:holo-[acyl-carrier-protein] synthase activity"/>
    <property type="evidence" value="ECO:0007669"/>
    <property type="project" value="InterPro"/>
</dbReference>
<dbReference type="InterPro" id="IPR000073">
    <property type="entry name" value="AB_hydrolase_1"/>
</dbReference>
<dbReference type="STRING" id="633440.SAMN05421869_121140"/>
<proteinExistence type="predicted"/>
<gene>
    <name evidence="3" type="ORF">SAMN05421869_121140</name>
</gene>
<dbReference type="AlphaFoldDB" id="A0A1G9GTQ5"/>
<feature type="domain" description="AB hydrolase-1" evidence="2">
    <location>
        <begin position="41"/>
        <end position="167"/>
    </location>
</feature>
<reference evidence="3 4" key="1">
    <citation type="submission" date="2016-10" db="EMBL/GenBank/DDBJ databases">
        <authorList>
            <person name="de Groot N.N."/>
        </authorList>
    </citation>
    <scope>NUCLEOTIDE SEQUENCE [LARGE SCALE GENOMIC DNA]</scope>
    <source>
        <strain evidence="3 4">CGMCC 4.6533</strain>
    </source>
</reference>
<keyword evidence="4" id="KW-1185">Reference proteome</keyword>
<protein>
    <submittedName>
        <fullName evidence="3">4'-phosphopantetheinyl transferase superfamily protein</fullName>
    </submittedName>
</protein>
<feature type="compositionally biased region" description="Low complexity" evidence="1">
    <location>
        <begin position="84"/>
        <end position="94"/>
    </location>
</feature>
<dbReference type="Gene3D" id="3.40.50.1820">
    <property type="entry name" value="alpha/beta hydrolase"/>
    <property type="match status" value="1"/>
</dbReference>
<evidence type="ECO:0000313" key="4">
    <source>
        <dbReference type="Proteomes" id="UP000199202"/>
    </source>
</evidence>
<evidence type="ECO:0000259" key="2">
    <source>
        <dbReference type="Pfam" id="PF12697"/>
    </source>
</evidence>
<dbReference type="GO" id="GO:0000287">
    <property type="term" value="F:magnesium ion binding"/>
    <property type="evidence" value="ECO:0007669"/>
    <property type="project" value="InterPro"/>
</dbReference>
<keyword evidence="3" id="KW-0808">Transferase</keyword>